<gene>
    <name evidence="2" type="ORF">N7456_009476</name>
</gene>
<feature type="region of interest" description="Disordered" evidence="1">
    <location>
        <begin position="45"/>
        <end position="118"/>
    </location>
</feature>
<feature type="compositionally biased region" description="Polar residues" evidence="1">
    <location>
        <begin position="280"/>
        <end position="292"/>
    </location>
</feature>
<dbReference type="OrthoDB" id="5333304at2759"/>
<keyword evidence="3" id="KW-1185">Reference proteome</keyword>
<sequence>MAATNGTTTHLTAGPPMSSAPITAEETQEYERILKISEEIFSGSHPRLKVPQKFVRKPKTQSGQASPLPQQVAKSKPAITEPPVRLETSRNTNSTQSSTVEYAPSPISTNTAPAARVPFKPASSIDPIFLTKSDDLLKAELQLQRQRVERTLRDQLEQRKQDGKQKPNIQDIKPEFDVSDVLNKAFDIVKPVSLSDPSEINATDSFDENSYYSSKAPDSPPLAGEHQNLSPVIPTGPSGAPTGPPVEHYSDELQRLEALNKTGSDQEMPDAYPVADQRISHPQNQLHPNQTEAARRFRDAQEVDIVDEPEYSPPAPVAPPIDHRVYEQVPANSQGKPRYLERPPDAPYYSPGSNVTVVRNHITSPAAPRPSRVSPLATSKVAPIPVRDDRYEPGLGRIDSDPESGRASPAGPAPQVVSRKRRRLQEKGREARVSYKRQNADHSDAYIKEEPVSPPPFTDDPAVVRTRQPQQNPVYIDVESPRYSPALGRREPASRAPIYEIDPYHELPAGQLPPRTVSRLESIRPVRDEAELRRVTSLQYARQPEYPQEYVDHDPHAGRSASYTIVERRQPEQPRYYEDVASYGPRYIQVNEPSQPAYGSQYYEAPQPAHVMPPPPPPPQPQRRYVVDEHGNEFEIVPSRRGQTMAPPSRPASRAPVPQPEIYDDRPPVRTASVRAPSVVQDPYVERRYVQEMPPPQPVYRRVTSDYTRPVAGERPTYAAPLEGHEPYPRSASVQVANYLPRRQAYVEEHTIPQERVIRTASVRPQPQHRYEEPHEVVQRVGDARPAGHGREVSGYMDERAMGEYVERPYYVRERRYFDDESSMALDGNSEQPVHRVSQHY</sequence>
<feature type="compositionally biased region" description="Low complexity" evidence="1">
    <location>
        <begin position="89"/>
        <end position="99"/>
    </location>
</feature>
<feature type="compositionally biased region" description="Basic and acidic residues" evidence="1">
    <location>
        <begin position="154"/>
        <end position="165"/>
    </location>
</feature>
<proteinExistence type="predicted"/>
<evidence type="ECO:0000256" key="1">
    <source>
        <dbReference type="SAM" id="MobiDB-lite"/>
    </source>
</evidence>
<reference evidence="2" key="2">
    <citation type="journal article" date="2023" name="IMA Fungus">
        <title>Comparative genomic study of the Penicillium genus elucidates a diverse pangenome and 15 lateral gene transfer events.</title>
        <authorList>
            <person name="Petersen C."/>
            <person name="Sorensen T."/>
            <person name="Nielsen M.R."/>
            <person name="Sondergaard T.E."/>
            <person name="Sorensen J.L."/>
            <person name="Fitzpatrick D.A."/>
            <person name="Frisvad J.C."/>
            <person name="Nielsen K.L."/>
        </authorList>
    </citation>
    <scope>NUCLEOTIDE SEQUENCE</scope>
    <source>
        <strain evidence="2">IBT 30069</strain>
    </source>
</reference>
<feature type="compositionally biased region" description="Basic residues" evidence="1">
    <location>
        <begin position="46"/>
        <end position="59"/>
    </location>
</feature>
<feature type="region of interest" description="Disordered" evidence="1">
    <location>
        <begin position="1"/>
        <end position="27"/>
    </location>
</feature>
<feature type="compositionally biased region" description="Basic and acidic residues" evidence="1">
    <location>
        <begin position="386"/>
        <end position="404"/>
    </location>
</feature>
<feature type="region of interest" description="Disordered" evidence="1">
    <location>
        <begin position="192"/>
        <end position="491"/>
    </location>
</feature>
<feature type="region of interest" description="Disordered" evidence="1">
    <location>
        <begin position="154"/>
        <end position="175"/>
    </location>
</feature>
<feature type="region of interest" description="Disordered" evidence="1">
    <location>
        <begin position="821"/>
        <end position="841"/>
    </location>
</feature>
<dbReference type="AlphaFoldDB" id="A0A9W9K5L3"/>
<feature type="compositionally biased region" description="Basic and acidic residues" evidence="1">
    <location>
        <begin position="425"/>
        <end position="451"/>
    </location>
</feature>
<comment type="caution">
    <text evidence="2">The sequence shown here is derived from an EMBL/GenBank/DDBJ whole genome shotgun (WGS) entry which is preliminary data.</text>
</comment>
<accession>A0A9W9K5L3</accession>
<dbReference type="EMBL" id="JAPQKH010000006">
    <property type="protein sequence ID" value="KAJ5093615.1"/>
    <property type="molecule type" value="Genomic_DNA"/>
</dbReference>
<evidence type="ECO:0000313" key="3">
    <source>
        <dbReference type="Proteomes" id="UP001149165"/>
    </source>
</evidence>
<evidence type="ECO:0000313" key="2">
    <source>
        <dbReference type="EMBL" id="KAJ5093615.1"/>
    </source>
</evidence>
<feature type="region of interest" description="Disordered" evidence="1">
    <location>
        <begin position="591"/>
        <end position="672"/>
    </location>
</feature>
<feature type="compositionally biased region" description="Polar residues" evidence="1">
    <location>
        <begin position="1"/>
        <end position="11"/>
    </location>
</feature>
<protein>
    <submittedName>
        <fullName evidence="2">Uncharacterized protein</fullName>
    </submittedName>
</protein>
<organism evidence="2 3">
    <name type="scientific">Penicillium angulare</name>
    <dbReference type="NCBI Taxonomy" id="116970"/>
    <lineage>
        <taxon>Eukaryota</taxon>
        <taxon>Fungi</taxon>
        <taxon>Dikarya</taxon>
        <taxon>Ascomycota</taxon>
        <taxon>Pezizomycotina</taxon>
        <taxon>Eurotiomycetes</taxon>
        <taxon>Eurotiomycetidae</taxon>
        <taxon>Eurotiales</taxon>
        <taxon>Aspergillaceae</taxon>
        <taxon>Penicillium</taxon>
    </lineage>
</organism>
<feature type="compositionally biased region" description="Polar residues" evidence="1">
    <location>
        <begin position="60"/>
        <end position="73"/>
    </location>
</feature>
<feature type="region of interest" description="Disordered" evidence="1">
    <location>
        <begin position="543"/>
        <end position="573"/>
    </location>
</feature>
<feature type="compositionally biased region" description="Low complexity" evidence="1">
    <location>
        <begin position="364"/>
        <end position="375"/>
    </location>
</feature>
<reference evidence="2" key="1">
    <citation type="submission" date="2022-11" db="EMBL/GenBank/DDBJ databases">
        <authorList>
            <person name="Petersen C."/>
        </authorList>
    </citation>
    <scope>NUCLEOTIDE SEQUENCE</scope>
    <source>
        <strain evidence="2">IBT 30069</strain>
    </source>
</reference>
<feature type="compositionally biased region" description="Polar residues" evidence="1">
    <location>
        <begin position="195"/>
        <end position="213"/>
    </location>
</feature>
<name>A0A9W9K5L3_9EURO</name>
<feature type="compositionally biased region" description="Polar residues" evidence="1">
    <location>
        <begin position="351"/>
        <end position="363"/>
    </location>
</feature>
<feature type="compositionally biased region" description="Pro residues" evidence="1">
    <location>
        <begin position="611"/>
        <end position="621"/>
    </location>
</feature>
<dbReference type="Proteomes" id="UP001149165">
    <property type="component" value="Unassembled WGS sequence"/>
</dbReference>